<feature type="domain" description="Sulfotransferase" evidence="3">
    <location>
        <begin position="10"/>
        <end position="233"/>
    </location>
</feature>
<reference evidence="4" key="1">
    <citation type="submission" date="2010-05" db="EMBL/GenBank/DDBJ databases">
        <authorList>
            <person name="Genoscope - CEA"/>
        </authorList>
    </citation>
    <scope>NUCLEOTIDE SEQUENCE</scope>
</reference>
<organism evidence="4">
    <name type="scientific">uncultured Flavobacteriia bacterium</name>
    <dbReference type="NCBI Taxonomy" id="212695"/>
    <lineage>
        <taxon>Bacteria</taxon>
        <taxon>Pseudomonadati</taxon>
        <taxon>Bacteroidota</taxon>
        <taxon>Flavobacteriia</taxon>
        <taxon>environmental samples</taxon>
    </lineage>
</organism>
<evidence type="ECO:0000256" key="1">
    <source>
        <dbReference type="ARBA" id="ARBA00022679"/>
    </source>
</evidence>
<evidence type="ECO:0000256" key="2">
    <source>
        <dbReference type="ARBA" id="ARBA00023180"/>
    </source>
</evidence>
<dbReference type="AlphaFoldDB" id="F4MMW8"/>
<name>F4MMW8_9BACT</name>
<protein>
    <recommendedName>
        <fullName evidence="3">Sulfotransferase domain-containing protein</fullName>
    </recommendedName>
</protein>
<keyword evidence="2" id="KW-0325">Glycoprotein</keyword>
<proteinExistence type="predicted"/>
<dbReference type="InterPro" id="IPR037359">
    <property type="entry name" value="NST/OST"/>
</dbReference>
<gene>
    <name evidence="4" type="ORF">S18_870_0004</name>
</gene>
<dbReference type="Pfam" id="PF00685">
    <property type="entry name" value="Sulfotransfer_1"/>
    <property type="match status" value="1"/>
</dbReference>
<dbReference type="Gene3D" id="3.40.50.300">
    <property type="entry name" value="P-loop containing nucleotide triphosphate hydrolases"/>
    <property type="match status" value="1"/>
</dbReference>
<evidence type="ECO:0000313" key="4">
    <source>
        <dbReference type="EMBL" id="CBL87481.1"/>
    </source>
</evidence>
<dbReference type="EMBL" id="FQ032825">
    <property type="protein sequence ID" value="CBL87481.1"/>
    <property type="molecule type" value="Genomic_DNA"/>
</dbReference>
<keyword evidence="1" id="KW-0808">Transferase</keyword>
<sequence>MDNKINFIGIGAHKSGTSWIFERLKEIDDFELPPIKEIHYFDRKYKQNKVHFTKRFSNFKSYIDCIKICVSNFNKINWFYNWYFNSYSDNWYISLFKSKKIQGEITPAYSILNIEEIKRLKQVANPEKILFIIRNPIDRAWSHYQYLVQRGKKIDKKNLIKEIKSFMLSDEQRERSNYIQIINKYRTFFKDEDIYILFYDSILNEPEILIKNVTKVFGLKKNNLLNCNFKDVNNSSKKLRIPNEISKIVNELYKKDISVLSEKIGSYCKIWNGEKIEKSKIWNIKSLKQISYF</sequence>
<dbReference type="PANTHER" id="PTHR10605">
    <property type="entry name" value="HEPARAN SULFATE SULFOTRANSFERASE"/>
    <property type="match status" value="1"/>
</dbReference>
<dbReference type="InterPro" id="IPR000863">
    <property type="entry name" value="Sulfotransferase_dom"/>
</dbReference>
<dbReference type="SUPFAM" id="SSF52540">
    <property type="entry name" value="P-loop containing nucleoside triphosphate hydrolases"/>
    <property type="match status" value="1"/>
</dbReference>
<reference evidence="4" key="2">
    <citation type="journal article" date="2012" name="Environ. Microbiol.">
        <title>Genomic content of uncultured Bacteroidetes from contrasting oceanic provinces in the North Atlantic Ocean.</title>
        <authorList>
            <person name="Gomez-Pereira P.R."/>
            <person name="Schuler M."/>
            <person name="Fuchs B.M."/>
            <person name="Bennke C."/>
            <person name="Teeling H."/>
            <person name="Waldmann J."/>
            <person name="Richter M."/>
            <person name="Barbe V."/>
            <person name="Bataille E."/>
            <person name="Glockner F.O."/>
            <person name="Amann R."/>
        </authorList>
    </citation>
    <scope>NUCLEOTIDE SEQUENCE</scope>
</reference>
<evidence type="ECO:0000259" key="3">
    <source>
        <dbReference type="Pfam" id="PF00685"/>
    </source>
</evidence>
<dbReference type="GO" id="GO:0008146">
    <property type="term" value="F:sulfotransferase activity"/>
    <property type="evidence" value="ECO:0007669"/>
    <property type="project" value="InterPro"/>
</dbReference>
<dbReference type="InterPro" id="IPR027417">
    <property type="entry name" value="P-loop_NTPase"/>
</dbReference>
<accession>F4MMW8</accession>
<dbReference type="PANTHER" id="PTHR10605:SF56">
    <property type="entry name" value="BIFUNCTIONAL HEPARAN SULFATE N-DEACETYLASE_N-SULFOTRANSFERASE"/>
    <property type="match status" value="1"/>
</dbReference>